<dbReference type="GeneID" id="16275451"/>
<reference evidence="1 2" key="1">
    <citation type="journal article" date="2013" name="BMC Genomics">
        <title>Genomic characterization provides new insight into Salmonella phage diversity.</title>
        <authorList>
            <person name="Moreno Switt A.I."/>
            <person name="Orsi R.H."/>
            <person name="den Bakker H.C."/>
            <person name="Vongkamjan K."/>
            <person name="Altier C."/>
            <person name="Wiedmann M."/>
        </authorList>
    </citation>
    <scope>NUCLEOTIDE SEQUENCE [LARGE SCALE GENOMIC DNA]</scope>
</reference>
<sequence>MSIKLTVVAKRYNSEKLIRILMPWGSNISYGRRWQVSFRDGRGRHYDHSFVAKPTRKQIRKLIKDINK</sequence>
<evidence type="ECO:0000313" key="2">
    <source>
        <dbReference type="Proteomes" id="UP000014990"/>
    </source>
</evidence>
<dbReference type="Pfam" id="PF23945">
    <property type="entry name" value="DUF7279"/>
    <property type="match status" value="1"/>
</dbReference>
<gene>
    <name evidence="1" type="ORF">SP058_00015</name>
</gene>
<dbReference type="Proteomes" id="UP000014990">
    <property type="component" value="Segment"/>
</dbReference>
<proteinExistence type="predicted"/>
<evidence type="ECO:0000313" key="1">
    <source>
        <dbReference type="EMBL" id="AGF88118.1"/>
    </source>
</evidence>
<name>S4TR70_9CAUD</name>
<dbReference type="RefSeq" id="YP_008239407.1">
    <property type="nucleotide sequence ID" value="NC_021772.1"/>
</dbReference>
<organism evidence="1 2">
    <name type="scientific">Salmonella phage FSL SP-058</name>
    <dbReference type="NCBI Taxonomy" id="1173761"/>
    <lineage>
        <taxon>Viruses</taxon>
        <taxon>Duplodnaviria</taxon>
        <taxon>Heunggongvirae</taxon>
        <taxon>Uroviricota</taxon>
        <taxon>Caudoviricetes</taxon>
        <taxon>Schitoviridae</taxon>
        <taxon>Humphriesvirinae</taxon>
        <taxon>Ithacavirus</taxon>
        <taxon>Ithacavirus SP058</taxon>
    </lineage>
</organism>
<dbReference type="KEGG" id="vg:16275451"/>
<keyword evidence="2" id="KW-1185">Reference proteome</keyword>
<dbReference type="OrthoDB" id="27647at10239"/>
<dbReference type="EMBL" id="KC139517">
    <property type="protein sequence ID" value="AGF88118.1"/>
    <property type="molecule type" value="Genomic_DNA"/>
</dbReference>
<accession>S4TR70</accession>
<protein>
    <submittedName>
        <fullName evidence="1">Uncharacterized protein</fullName>
    </submittedName>
</protein>
<dbReference type="InterPro" id="IPR055703">
    <property type="entry name" value="DUF7279"/>
</dbReference>